<proteinExistence type="predicted"/>
<dbReference type="SUPFAM" id="SSF47413">
    <property type="entry name" value="lambda repressor-like DNA-binding domains"/>
    <property type="match status" value="1"/>
</dbReference>
<organism evidence="2 3">
    <name type="scientific">Agrobacterium tumefaciens</name>
    <dbReference type="NCBI Taxonomy" id="358"/>
    <lineage>
        <taxon>Bacteria</taxon>
        <taxon>Pseudomonadati</taxon>
        <taxon>Pseudomonadota</taxon>
        <taxon>Alphaproteobacteria</taxon>
        <taxon>Hyphomicrobiales</taxon>
        <taxon>Rhizobiaceae</taxon>
        <taxon>Rhizobium/Agrobacterium group</taxon>
        <taxon>Agrobacterium</taxon>
        <taxon>Agrobacterium tumefaciens complex</taxon>
    </lineage>
</organism>
<dbReference type="Proteomes" id="UP000035017">
    <property type="component" value="Unassembled WGS sequence"/>
</dbReference>
<comment type="caution">
    <text evidence="2">The sequence shown here is derived from an EMBL/GenBank/DDBJ whole genome shotgun (WGS) entry which is preliminary data.</text>
</comment>
<reference evidence="2 3" key="1">
    <citation type="submission" date="2014-12" db="EMBL/GenBank/DDBJ databases">
        <title>16Stimator: statistical estimation of ribosomal gene copy numbers from draft genome assemblies.</title>
        <authorList>
            <person name="Perisin M.A."/>
            <person name="Vetter M."/>
            <person name="Gilbert J.A."/>
            <person name="Bergelson J."/>
        </authorList>
    </citation>
    <scope>NUCLEOTIDE SEQUENCE [LARGE SCALE GENOMIC DNA]</scope>
    <source>
        <strain evidence="2 3">MEJ076</strain>
    </source>
</reference>
<gene>
    <name evidence="2" type="ORF">RU07_20745</name>
</gene>
<dbReference type="CDD" id="cd00093">
    <property type="entry name" value="HTH_XRE"/>
    <property type="match status" value="1"/>
</dbReference>
<sequence length="101" mass="10894">MKSADWRARLRDALAERGMSAREASLAAGKGPGYIHSILKDGKDPTVDNLVAVCEVLNVSLSQIIYGIDVSAETAEILSLLEGSPEMRDGILKILRNTPRS</sequence>
<name>A0A0D0KM39_AGRTU</name>
<dbReference type="PROSITE" id="PS50943">
    <property type="entry name" value="HTH_CROC1"/>
    <property type="match status" value="1"/>
</dbReference>
<dbReference type="Pfam" id="PF01381">
    <property type="entry name" value="HTH_3"/>
    <property type="match status" value="1"/>
</dbReference>
<dbReference type="Gene3D" id="1.10.260.40">
    <property type="entry name" value="lambda repressor-like DNA-binding domains"/>
    <property type="match status" value="1"/>
</dbReference>
<dbReference type="InterPro" id="IPR010982">
    <property type="entry name" value="Lambda_DNA-bd_dom_sf"/>
</dbReference>
<dbReference type="EMBL" id="JXQV01000030">
    <property type="protein sequence ID" value="KIP99096.1"/>
    <property type="molecule type" value="Genomic_DNA"/>
</dbReference>
<protein>
    <recommendedName>
        <fullName evidence="1">HTH cro/C1-type domain-containing protein</fullName>
    </recommendedName>
</protein>
<feature type="domain" description="HTH cro/C1-type" evidence="1">
    <location>
        <begin position="10"/>
        <end position="64"/>
    </location>
</feature>
<evidence type="ECO:0000313" key="2">
    <source>
        <dbReference type="EMBL" id="KIP99096.1"/>
    </source>
</evidence>
<dbReference type="OrthoDB" id="7924611at2"/>
<dbReference type="GO" id="GO:0003677">
    <property type="term" value="F:DNA binding"/>
    <property type="evidence" value="ECO:0007669"/>
    <property type="project" value="InterPro"/>
</dbReference>
<accession>A0A0D0KM39</accession>
<evidence type="ECO:0000259" key="1">
    <source>
        <dbReference type="PROSITE" id="PS50943"/>
    </source>
</evidence>
<evidence type="ECO:0000313" key="3">
    <source>
        <dbReference type="Proteomes" id="UP000035017"/>
    </source>
</evidence>
<dbReference type="SMART" id="SM00530">
    <property type="entry name" value="HTH_XRE"/>
    <property type="match status" value="1"/>
</dbReference>
<dbReference type="InterPro" id="IPR001387">
    <property type="entry name" value="Cro/C1-type_HTH"/>
</dbReference>
<dbReference type="AlphaFoldDB" id="A0A0D0KM39"/>